<name>A0ABP0S6X6_9DINO</name>
<dbReference type="EMBL" id="CAXAMN010027062">
    <property type="protein sequence ID" value="CAK9108089.1"/>
    <property type="molecule type" value="Genomic_DNA"/>
</dbReference>
<evidence type="ECO:0000256" key="3">
    <source>
        <dbReference type="ARBA" id="ARBA00022552"/>
    </source>
</evidence>
<evidence type="ECO:0000256" key="5">
    <source>
        <dbReference type="ARBA" id="ARBA00022691"/>
    </source>
</evidence>
<feature type="domain" description="16S/18S rRNA aminocarboxypropyltransferase Tsr3 C-terminal" evidence="7">
    <location>
        <begin position="2"/>
        <end position="106"/>
    </location>
</feature>
<dbReference type="PANTHER" id="PTHR20426">
    <property type="entry name" value="RIBOSOME BIOGENESIS PROTEIN TSR3 HOMOLOG"/>
    <property type="match status" value="1"/>
</dbReference>
<dbReference type="PANTHER" id="PTHR20426:SF0">
    <property type="entry name" value="18S RRNA AMINOCARBOXYPROPYLTRANSFERASE"/>
    <property type="match status" value="1"/>
</dbReference>
<keyword evidence="1" id="KW-0963">Cytoplasm</keyword>
<evidence type="ECO:0000313" key="9">
    <source>
        <dbReference type="Proteomes" id="UP001642484"/>
    </source>
</evidence>
<dbReference type="Pfam" id="PF04034">
    <property type="entry name" value="Ribo_biogen_C"/>
    <property type="match status" value="1"/>
</dbReference>
<evidence type="ECO:0000259" key="7">
    <source>
        <dbReference type="Pfam" id="PF04034"/>
    </source>
</evidence>
<evidence type="ECO:0000256" key="2">
    <source>
        <dbReference type="ARBA" id="ARBA00022517"/>
    </source>
</evidence>
<evidence type="ECO:0000256" key="6">
    <source>
        <dbReference type="SAM" id="MobiDB-lite"/>
    </source>
</evidence>
<feature type="non-terminal residue" evidence="8">
    <location>
        <position position="1"/>
    </location>
</feature>
<evidence type="ECO:0000313" key="8">
    <source>
        <dbReference type="EMBL" id="CAK9108089.1"/>
    </source>
</evidence>
<feature type="compositionally biased region" description="Acidic residues" evidence="6">
    <location>
        <begin position="184"/>
        <end position="198"/>
    </location>
</feature>
<keyword evidence="9" id="KW-1185">Reference proteome</keyword>
<keyword evidence="4" id="KW-0808">Transferase</keyword>
<keyword evidence="2" id="KW-0690">Ribosome biogenesis</keyword>
<comment type="caution">
    <text evidence="8">The sequence shown here is derived from an EMBL/GenBank/DDBJ whole genome shotgun (WGS) entry which is preliminary data.</text>
</comment>
<dbReference type="InterPro" id="IPR022968">
    <property type="entry name" value="Tsr3-like"/>
</dbReference>
<organism evidence="8 9">
    <name type="scientific">Durusdinium trenchii</name>
    <dbReference type="NCBI Taxonomy" id="1381693"/>
    <lineage>
        <taxon>Eukaryota</taxon>
        <taxon>Sar</taxon>
        <taxon>Alveolata</taxon>
        <taxon>Dinophyceae</taxon>
        <taxon>Suessiales</taxon>
        <taxon>Symbiodiniaceae</taxon>
        <taxon>Durusdinium</taxon>
    </lineage>
</organism>
<dbReference type="Proteomes" id="UP001642484">
    <property type="component" value="Unassembled WGS sequence"/>
</dbReference>
<reference evidence="8 9" key="1">
    <citation type="submission" date="2024-02" db="EMBL/GenBank/DDBJ databases">
        <authorList>
            <person name="Chen Y."/>
            <person name="Shah S."/>
            <person name="Dougan E. K."/>
            <person name="Thang M."/>
            <person name="Chan C."/>
        </authorList>
    </citation>
    <scope>NUCLEOTIDE SEQUENCE [LARGE SCALE GENOMIC DNA]</scope>
</reference>
<accession>A0ABP0S6X6</accession>
<sequence length="284" mass="31654">RSGLAGVNCSWNRIEEIQWSKLPRKSQHRILPFLVAANSVNYGRPNKLNTAEAMAAALIIVGLRVDGQRLLDAFSWGEEFLRLNEEAFEVYSEAKTAKDLRLAEAQLLERWRQEALERRQSAIDLPPDDDEGEEESDQSAGDEEISDVDDAVPHRDEVSAPSQPAAEPVPRSTPGLPIRRPVEEAEQPVEEADPLEVEEEVPMLHADAPPADQKATLQALQGIASSGFLQQTGLAGLSGNKLSKLKRSEYEVLWRRFVNAEGFEIDAPTRLRLQAPKGHKDRRK</sequence>
<gene>
    <name evidence="8" type="ORF">CCMP2556_LOCUS50388</name>
</gene>
<protein>
    <recommendedName>
        <fullName evidence="7">16S/18S rRNA aminocarboxypropyltransferase Tsr3 C-terminal domain-containing protein</fullName>
    </recommendedName>
</protein>
<dbReference type="InterPro" id="IPR007177">
    <property type="entry name" value="Tsr3_C"/>
</dbReference>
<evidence type="ECO:0000256" key="1">
    <source>
        <dbReference type="ARBA" id="ARBA00022490"/>
    </source>
</evidence>
<proteinExistence type="predicted"/>
<evidence type="ECO:0000256" key="4">
    <source>
        <dbReference type="ARBA" id="ARBA00022679"/>
    </source>
</evidence>
<feature type="compositionally biased region" description="Acidic residues" evidence="6">
    <location>
        <begin position="126"/>
        <end position="150"/>
    </location>
</feature>
<keyword evidence="3" id="KW-0698">rRNA processing</keyword>
<feature type="region of interest" description="Disordered" evidence="6">
    <location>
        <begin position="120"/>
        <end position="198"/>
    </location>
</feature>
<keyword evidence="5" id="KW-0949">S-adenosyl-L-methionine</keyword>